<evidence type="ECO:0000313" key="3">
    <source>
        <dbReference type="Proteomes" id="UP000039865"/>
    </source>
</evidence>
<feature type="region of interest" description="Disordered" evidence="1">
    <location>
        <begin position="42"/>
        <end position="70"/>
    </location>
</feature>
<evidence type="ECO:0000313" key="2">
    <source>
        <dbReference type="EMBL" id="CDW89163.1"/>
    </source>
</evidence>
<gene>
    <name evidence="2" type="primary">Contig15523.g16543</name>
    <name evidence="2" type="ORF">STYLEM_18294</name>
</gene>
<evidence type="ECO:0000256" key="1">
    <source>
        <dbReference type="SAM" id="MobiDB-lite"/>
    </source>
</evidence>
<accession>A0A078B6H2</accession>
<proteinExistence type="predicted"/>
<dbReference type="Proteomes" id="UP000039865">
    <property type="component" value="Unassembled WGS sequence"/>
</dbReference>
<dbReference type="AlphaFoldDB" id="A0A078B6H2"/>
<protein>
    <submittedName>
        <fullName evidence="2">Uncharacterized protein</fullName>
    </submittedName>
</protein>
<feature type="compositionally biased region" description="Basic and acidic residues" evidence="1">
    <location>
        <begin position="49"/>
        <end position="61"/>
    </location>
</feature>
<name>A0A078B6H2_STYLE</name>
<dbReference type="InParanoid" id="A0A078B6H2"/>
<organism evidence="2 3">
    <name type="scientific">Stylonychia lemnae</name>
    <name type="common">Ciliate</name>
    <dbReference type="NCBI Taxonomy" id="5949"/>
    <lineage>
        <taxon>Eukaryota</taxon>
        <taxon>Sar</taxon>
        <taxon>Alveolata</taxon>
        <taxon>Ciliophora</taxon>
        <taxon>Intramacronucleata</taxon>
        <taxon>Spirotrichea</taxon>
        <taxon>Stichotrichia</taxon>
        <taxon>Sporadotrichida</taxon>
        <taxon>Oxytrichidae</taxon>
        <taxon>Stylonychinae</taxon>
        <taxon>Stylonychia</taxon>
    </lineage>
</organism>
<keyword evidence="3" id="KW-1185">Reference proteome</keyword>
<reference evidence="2 3" key="1">
    <citation type="submission" date="2014-06" db="EMBL/GenBank/DDBJ databases">
        <authorList>
            <person name="Swart Estienne"/>
        </authorList>
    </citation>
    <scope>NUCLEOTIDE SEQUENCE [LARGE SCALE GENOMIC DNA]</scope>
    <source>
        <strain evidence="2 3">130c</strain>
    </source>
</reference>
<sequence length="150" mass="17510">MGFESWLQLDYEQIAGNKNDGEPYYILSGGFLVHNHQFNTQSTSASFEDQDKLQLQERQSKQDQNIMNQQPHCKQVNVDQIMNEAEEEDSIRIDNSLLQHQQSVDARSSHRNTYQDCSNDMNYANENLEQQLMMKDALENNMNIGEIYIE</sequence>
<dbReference type="EMBL" id="CCKQ01017299">
    <property type="protein sequence ID" value="CDW89163.1"/>
    <property type="molecule type" value="Genomic_DNA"/>
</dbReference>